<dbReference type="NCBIfam" id="NF040656">
    <property type="entry name" value="GHMP_GYDIA"/>
    <property type="match status" value="1"/>
</dbReference>
<dbReference type="GO" id="GO:0016301">
    <property type="term" value="F:kinase activity"/>
    <property type="evidence" value="ECO:0007669"/>
    <property type="project" value="UniProtKB-KW"/>
</dbReference>
<organism evidence="1 2">
    <name type="scientific">Neolewinella lacunae</name>
    <dbReference type="NCBI Taxonomy" id="1517758"/>
    <lineage>
        <taxon>Bacteria</taxon>
        <taxon>Pseudomonadati</taxon>
        <taxon>Bacteroidota</taxon>
        <taxon>Saprospiria</taxon>
        <taxon>Saprospirales</taxon>
        <taxon>Lewinellaceae</taxon>
        <taxon>Neolewinella</taxon>
    </lineage>
</organism>
<dbReference type="InterPro" id="IPR047765">
    <property type="entry name" value="GHMP_GYDIA-like"/>
</dbReference>
<evidence type="ECO:0000313" key="1">
    <source>
        <dbReference type="EMBL" id="MBC6992691.1"/>
    </source>
</evidence>
<evidence type="ECO:0000313" key="2">
    <source>
        <dbReference type="Proteomes" id="UP000650081"/>
    </source>
</evidence>
<accession>A0A923PH99</accession>
<keyword evidence="2" id="KW-1185">Reference proteome</keyword>
<name>A0A923PH99_9BACT</name>
<dbReference type="Proteomes" id="UP000650081">
    <property type="component" value="Unassembled WGS sequence"/>
</dbReference>
<dbReference type="EMBL" id="JACSIT010000034">
    <property type="protein sequence ID" value="MBC6992691.1"/>
    <property type="molecule type" value="Genomic_DNA"/>
</dbReference>
<keyword evidence="1" id="KW-0418">Kinase</keyword>
<proteinExistence type="predicted"/>
<gene>
    <name evidence="1" type="ORF">H9S92_00810</name>
</gene>
<dbReference type="Gene3D" id="3.30.230.10">
    <property type="match status" value="1"/>
</dbReference>
<dbReference type="SUPFAM" id="SSF54211">
    <property type="entry name" value="Ribosomal protein S5 domain 2-like"/>
    <property type="match status" value="1"/>
</dbReference>
<dbReference type="InterPro" id="IPR020568">
    <property type="entry name" value="Ribosomal_Su5_D2-typ_SF"/>
</dbReference>
<sequence length="308" mass="33768">MPEVLFDFTAHGKLLLTAEYFVLDGVPALAVPTRLGQRLRVVRSPEPGLRWRAFDHRGDCWFTAHLPEQDWARTQVPGEEPRARISQLLHAAESLRPGATTALSGLAVDTFLEFDRAWGLGSSSTLVAAVARWLAVDPYALLELTFGGSGYDLACAVAEGPILYQRTDSQPLVTPLDWHPAWLKHTYFVYRGQKQNSRDGIRAYRQAQVLPAQREAIAAATLALLSPTLHLRSGAQILAQHEALVATALGMEPVQAALFPDFPGQTKSLGAWGGDFIWALSEAPAEKIHAYFNGRGFPTVIAYEQMVG</sequence>
<protein>
    <submittedName>
        <fullName evidence="1">GHMP kinase</fullName>
    </submittedName>
</protein>
<dbReference type="InterPro" id="IPR014721">
    <property type="entry name" value="Ribsml_uS5_D2-typ_fold_subgr"/>
</dbReference>
<dbReference type="RefSeq" id="WP_187464828.1">
    <property type="nucleotide sequence ID" value="NZ_JACSIT010000034.1"/>
</dbReference>
<keyword evidence="1" id="KW-0808">Transferase</keyword>
<comment type="caution">
    <text evidence="1">The sequence shown here is derived from an EMBL/GenBank/DDBJ whole genome shotgun (WGS) entry which is preliminary data.</text>
</comment>
<dbReference type="AlphaFoldDB" id="A0A923PH99"/>
<reference evidence="1" key="1">
    <citation type="submission" date="2020-08" db="EMBL/GenBank/DDBJ databases">
        <title>Lewinella bacteria from marine environments.</title>
        <authorList>
            <person name="Zhong Y."/>
        </authorList>
    </citation>
    <scope>NUCLEOTIDE SEQUENCE</scope>
    <source>
        <strain evidence="1">KCTC 42187</strain>
    </source>
</reference>